<dbReference type="AlphaFoldDB" id="A0A401LFP9"/>
<comment type="caution">
    <text evidence="2">The sequence shown here is derived from an EMBL/GenBank/DDBJ whole genome shotgun (WGS) entry which is preliminary data.</text>
</comment>
<feature type="transmembrane region" description="Helical" evidence="1">
    <location>
        <begin position="174"/>
        <end position="191"/>
    </location>
</feature>
<keyword evidence="1" id="KW-0812">Transmembrane</keyword>
<dbReference type="Pfam" id="PF12822">
    <property type="entry name" value="ECF_trnsprt"/>
    <property type="match status" value="1"/>
</dbReference>
<name>A0A401LFP9_9FIRM</name>
<organism evidence="2 3">
    <name type="scientific">Anaerotignum faecicola</name>
    <dbReference type="NCBI Taxonomy" id="2358141"/>
    <lineage>
        <taxon>Bacteria</taxon>
        <taxon>Bacillati</taxon>
        <taxon>Bacillota</taxon>
        <taxon>Clostridia</taxon>
        <taxon>Lachnospirales</taxon>
        <taxon>Anaerotignaceae</taxon>
        <taxon>Anaerotignum</taxon>
    </lineage>
</organism>
<dbReference type="Proteomes" id="UP000287361">
    <property type="component" value="Unassembled WGS sequence"/>
</dbReference>
<evidence type="ECO:0000256" key="1">
    <source>
        <dbReference type="SAM" id="Phobius"/>
    </source>
</evidence>
<keyword evidence="1" id="KW-1133">Transmembrane helix</keyword>
<evidence type="ECO:0000313" key="3">
    <source>
        <dbReference type="Proteomes" id="UP000287361"/>
    </source>
</evidence>
<accession>A0A401LFP9</accession>
<sequence length="217" mass="23269">MSETANTQAETGKKGKMSARELTTLGLLTGVLLLMSVTPLGYFHTFGLDISLMMVPVAIGAMLMGPKAGAWLGLIFGATSFYQAVTGSSAFSTMLFNINPIYAFLLCIPTRVLMGFLTGVIFKAAQKVDKKKTVCYFVGGFFAAFLNTLFFMGVLLICYWNTEFIQGINETLGGLNPLMFVVAFVGVNGALEMPSSCIVGGIVSKAVNRALYTKKEA</sequence>
<gene>
    <name evidence="2" type="ORF">KGMB03357_19860</name>
</gene>
<feature type="transmembrane region" description="Helical" evidence="1">
    <location>
        <begin position="101"/>
        <end position="122"/>
    </location>
</feature>
<feature type="transmembrane region" description="Helical" evidence="1">
    <location>
        <begin position="22"/>
        <end position="40"/>
    </location>
</feature>
<dbReference type="Gene3D" id="1.10.1760.20">
    <property type="match status" value="1"/>
</dbReference>
<feature type="transmembrane region" description="Helical" evidence="1">
    <location>
        <begin position="134"/>
        <end position="162"/>
    </location>
</feature>
<evidence type="ECO:0000313" key="2">
    <source>
        <dbReference type="EMBL" id="GCB30325.1"/>
    </source>
</evidence>
<dbReference type="InterPro" id="IPR024529">
    <property type="entry name" value="ECF_trnsprt_substrate-spec"/>
</dbReference>
<reference evidence="2 3" key="1">
    <citation type="submission" date="2018-10" db="EMBL/GenBank/DDBJ databases">
        <title>Draft Genome Sequence of Anaerotignum sp. KCTC 15736.</title>
        <authorList>
            <person name="Choi S.H."/>
            <person name="Kim J.S."/>
            <person name="Kang S.W."/>
            <person name="Lee J.S."/>
            <person name="Park S.H."/>
        </authorList>
    </citation>
    <scope>NUCLEOTIDE SEQUENCE [LARGE SCALE GENOMIC DNA]</scope>
    <source>
        <strain evidence="2 3">KCTC 15736</strain>
    </source>
</reference>
<keyword evidence="3" id="KW-1185">Reference proteome</keyword>
<dbReference type="GO" id="GO:0022857">
    <property type="term" value="F:transmembrane transporter activity"/>
    <property type="evidence" value="ECO:0007669"/>
    <property type="project" value="InterPro"/>
</dbReference>
<proteinExistence type="predicted"/>
<dbReference type="EMBL" id="BHVZ01000014">
    <property type="protein sequence ID" value="GCB30325.1"/>
    <property type="molecule type" value="Genomic_DNA"/>
</dbReference>
<protein>
    <submittedName>
        <fullName evidence="2">Membrane protein</fullName>
    </submittedName>
</protein>
<keyword evidence="1" id="KW-0472">Membrane</keyword>